<evidence type="ECO:0000259" key="6">
    <source>
        <dbReference type="Pfam" id="PF14509"/>
    </source>
</evidence>
<dbReference type="InterPro" id="IPR000801">
    <property type="entry name" value="Esterase-like"/>
</dbReference>
<evidence type="ECO:0000259" key="5">
    <source>
        <dbReference type="Pfam" id="PF14508"/>
    </source>
</evidence>
<sequence length="952" mass="103601">MYTTLRNFIQAVPALAFPLAALAQPDAVLESLDHRIRVELTAADGQLSYAISRDQHPIIASSALGLQTTQGALDGGTLRVVGSERKTVNETYRPVAGKAASVANHYNQIELHFAGKSKDIKLDLVVRAYDEGVAIRYVLPQQASVDEIGIHGEATRFVFPADYRCWGFNPGQPDNAHEGEFDPVKASAIRPAHLFDAPLVCKTGVKNTTFALAEADKRDYAGAYYSGRGEGGLGVQIKLAPHHSDPKAPGYLPPVRASLAAGPLLTPWRVVMLADSPGALAASSLIATLGSPSVIADTSWIKPGKSAWDWWNGWAVNLPDAGINTATYRAYTDFAAALGLDYILIDEGWYEGSAEWGQAANVTKPIPQMDMAAIIGHARKKGVGVWVWLQWEQLDRQLDEALALYESWGIKGIKVDFMNRNDQDMVGFYHKVLGKAAAHHLMVDLHAAYPPDGLLRTYPNYMTQEGVMGAEYNKWSSRVTATHNVTLPFTRMILGPMDYTPGGFRSLAPEQFSARQRNVKPFVQTTRGQAVAMYVVYDSPLVMVADNPEAYRNPDGSWADGAQFIGKVPTTWDETRVVDGDIGQYIVSARRKGSTWYIGAMTNESARKLEIPLTFLDGGVRYGAEILQDGKDRDHLAASTAQVKQGSRIRLSLAGGGGAVVVLTPEAPVANPEQPHAGPPPGVYQAPQLAADDVRVFSVPPAGFADARSGVAQGRVEEFSYDSPVTGTRRKANVYLPAGYSKERRYPVLYLLHGLGGSLDDWRYYVRSSAILDQLIADGKAVPMIVVMPNGRALADDRAPPPERTYTPEHIAGFAAFERELLETLVPAIDKQYPTLPGPRQRAIAGLSMGGGQALNFGLANLNSFSWVGGFSSAPNTAAAAALLPDAVRARTQLRLLYLSCGSKDGLFHISQDFHRYLKSSGIAHVWNVDPYGHDRDSWAENLYDFAQLLFR</sequence>
<dbReference type="InterPro" id="IPR017853">
    <property type="entry name" value="GH"/>
</dbReference>
<keyword evidence="8" id="KW-1185">Reference proteome</keyword>
<dbReference type="Pfam" id="PF14509">
    <property type="entry name" value="GH97_C"/>
    <property type="match status" value="1"/>
</dbReference>
<evidence type="ECO:0000256" key="1">
    <source>
        <dbReference type="ARBA" id="ARBA00022801"/>
    </source>
</evidence>
<evidence type="ECO:0000313" key="7">
    <source>
        <dbReference type="EMBL" id="MCS0657161.1"/>
    </source>
</evidence>
<feature type="signal peptide" evidence="3">
    <location>
        <begin position="1"/>
        <end position="23"/>
    </location>
</feature>
<evidence type="ECO:0000256" key="2">
    <source>
        <dbReference type="ARBA" id="ARBA00023295"/>
    </source>
</evidence>
<keyword evidence="2" id="KW-0326">Glycosidase</keyword>
<dbReference type="PANTHER" id="PTHR35803:SF2">
    <property type="entry name" value="RETAINING ALPHA-GALACTOSIDASE"/>
    <property type="match status" value="1"/>
</dbReference>
<dbReference type="RefSeq" id="WP_258810317.1">
    <property type="nucleotide sequence ID" value="NZ_JANUGU010000001.1"/>
</dbReference>
<comment type="caution">
    <text evidence="7">The sequence shown here is derived from an EMBL/GenBank/DDBJ whole genome shotgun (WGS) entry which is preliminary data.</text>
</comment>
<dbReference type="InterPro" id="IPR029486">
    <property type="entry name" value="GH97_N"/>
</dbReference>
<dbReference type="EMBL" id="JANUGU010000001">
    <property type="protein sequence ID" value="MCS0657161.1"/>
    <property type="molecule type" value="Genomic_DNA"/>
</dbReference>
<keyword evidence="1 7" id="KW-0378">Hydrolase</keyword>
<dbReference type="InterPro" id="IPR013785">
    <property type="entry name" value="Aldolase_TIM"/>
</dbReference>
<dbReference type="SUPFAM" id="SSF51445">
    <property type="entry name" value="(Trans)glycosidases"/>
    <property type="match status" value="1"/>
</dbReference>
<feature type="domain" description="Glycosyl-hydrolase 97 catalytic" evidence="4">
    <location>
        <begin position="310"/>
        <end position="467"/>
    </location>
</feature>
<organism evidence="7 8">
    <name type="scientific">Massilia terrae</name>
    <dbReference type="NCBI Taxonomy" id="1811224"/>
    <lineage>
        <taxon>Bacteria</taxon>
        <taxon>Pseudomonadati</taxon>
        <taxon>Pseudomonadota</taxon>
        <taxon>Betaproteobacteria</taxon>
        <taxon>Burkholderiales</taxon>
        <taxon>Oxalobacteraceae</taxon>
        <taxon>Telluria group</taxon>
        <taxon>Massilia</taxon>
    </lineage>
</organism>
<dbReference type="InterPro" id="IPR029058">
    <property type="entry name" value="AB_hydrolase_fold"/>
</dbReference>
<dbReference type="Pfam" id="PF10566">
    <property type="entry name" value="Glyco_hydro_97"/>
    <property type="match status" value="1"/>
</dbReference>
<dbReference type="Gene3D" id="3.40.50.1820">
    <property type="entry name" value="alpha/beta hydrolase"/>
    <property type="match status" value="1"/>
</dbReference>
<dbReference type="Gene3D" id="2.70.98.10">
    <property type="match status" value="1"/>
</dbReference>
<dbReference type="InterPro" id="IPR019563">
    <property type="entry name" value="GH97_catalytic"/>
</dbReference>
<dbReference type="InterPro" id="IPR052720">
    <property type="entry name" value="Glycosyl_hydrolase_97"/>
</dbReference>
<dbReference type="Pfam" id="PF00756">
    <property type="entry name" value="Esterase"/>
    <property type="match status" value="1"/>
</dbReference>
<dbReference type="InterPro" id="IPR014718">
    <property type="entry name" value="GH-type_carb-bd"/>
</dbReference>
<name>A0ABT2CT65_9BURK</name>
<dbReference type="InterPro" id="IPR013780">
    <property type="entry name" value="Glyco_hydro_b"/>
</dbReference>
<dbReference type="PANTHER" id="PTHR35803">
    <property type="entry name" value="GLUCAN 1,4-ALPHA-GLUCOSIDASE SUSB-RELATED"/>
    <property type="match status" value="1"/>
</dbReference>
<keyword evidence="3" id="KW-0732">Signal</keyword>
<dbReference type="Pfam" id="PF14508">
    <property type="entry name" value="GH97_N"/>
    <property type="match status" value="1"/>
</dbReference>
<dbReference type="Gene3D" id="2.60.40.1180">
    <property type="entry name" value="Golgi alpha-mannosidase II"/>
    <property type="match status" value="1"/>
</dbReference>
<feature type="chain" id="PRO_5046821930" evidence="3">
    <location>
        <begin position="24"/>
        <end position="952"/>
    </location>
</feature>
<dbReference type="Gene3D" id="3.20.20.70">
    <property type="entry name" value="Aldolase class I"/>
    <property type="match status" value="1"/>
</dbReference>
<reference evidence="7 8" key="1">
    <citation type="submission" date="2022-08" db="EMBL/GenBank/DDBJ databases">
        <title>Reclassification of Massilia species as members of the genera Telluria, Duganella, Pseudoduganella, Mokoshia gen. nov. and Zemynaea gen. nov. using orthogonal and non-orthogonal genome-based approaches.</title>
        <authorList>
            <person name="Bowman J.P."/>
        </authorList>
    </citation>
    <scope>NUCLEOTIDE SEQUENCE [LARGE SCALE GENOMIC DNA]</scope>
    <source>
        <strain evidence="7 8">JCM 31606</strain>
    </source>
</reference>
<gene>
    <name evidence="7" type="ORF">NX778_03685</name>
</gene>
<evidence type="ECO:0000313" key="8">
    <source>
        <dbReference type="Proteomes" id="UP001204621"/>
    </source>
</evidence>
<feature type="domain" description="Glycosyl-hydrolase 97 N-terminal" evidence="5">
    <location>
        <begin position="29"/>
        <end position="292"/>
    </location>
</feature>
<evidence type="ECO:0000256" key="3">
    <source>
        <dbReference type="SAM" id="SignalP"/>
    </source>
</evidence>
<dbReference type="InterPro" id="IPR029483">
    <property type="entry name" value="GH97_C"/>
</dbReference>
<protein>
    <submittedName>
        <fullName evidence="7">Glycoside hydrolase family 97 catalytic domain-containing protein</fullName>
    </submittedName>
</protein>
<dbReference type="SUPFAM" id="SSF53474">
    <property type="entry name" value="alpha/beta-Hydrolases"/>
    <property type="match status" value="1"/>
</dbReference>
<evidence type="ECO:0000259" key="4">
    <source>
        <dbReference type="Pfam" id="PF10566"/>
    </source>
</evidence>
<accession>A0ABT2CT65</accession>
<feature type="domain" description="Glycosyl-hydrolase 97 C-terminal oligomerisation" evidence="6">
    <location>
        <begin position="571"/>
        <end position="663"/>
    </location>
</feature>
<dbReference type="GO" id="GO:0016787">
    <property type="term" value="F:hydrolase activity"/>
    <property type="evidence" value="ECO:0007669"/>
    <property type="project" value="UniProtKB-KW"/>
</dbReference>
<proteinExistence type="predicted"/>
<dbReference type="Proteomes" id="UP001204621">
    <property type="component" value="Unassembled WGS sequence"/>
</dbReference>